<sequence>MLLERSKEFKTKADAHILELVLKHPRCLAELVRLQSRAEEHLPLDLPTELDHERLNARGIHIELKDIQRLLKEDPIGKEIAARRIRTYVPYWVCNYKGACPESLS</sequence>
<dbReference type="Proteomes" id="UP000823388">
    <property type="component" value="Chromosome 8K"/>
</dbReference>
<name>A0A8T0PPF7_PANVG</name>
<evidence type="ECO:0000313" key="2">
    <source>
        <dbReference type="Proteomes" id="UP000823388"/>
    </source>
</evidence>
<evidence type="ECO:0000313" key="1">
    <source>
        <dbReference type="EMBL" id="KAG2563520.1"/>
    </source>
</evidence>
<reference evidence="1" key="1">
    <citation type="submission" date="2020-05" db="EMBL/GenBank/DDBJ databases">
        <title>WGS assembly of Panicum virgatum.</title>
        <authorList>
            <person name="Lovell J.T."/>
            <person name="Jenkins J."/>
            <person name="Shu S."/>
            <person name="Juenger T.E."/>
            <person name="Schmutz J."/>
        </authorList>
    </citation>
    <scope>NUCLEOTIDE SEQUENCE</scope>
    <source>
        <strain evidence="1">AP13</strain>
    </source>
</reference>
<accession>A0A8T0PPF7</accession>
<dbReference type="EMBL" id="CM029051">
    <property type="protein sequence ID" value="KAG2563520.1"/>
    <property type="molecule type" value="Genomic_DNA"/>
</dbReference>
<proteinExistence type="predicted"/>
<keyword evidence="2" id="KW-1185">Reference proteome</keyword>
<dbReference type="AlphaFoldDB" id="A0A8T0PPF7"/>
<comment type="caution">
    <text evidence="1">The sequence shown here is derived from an EMBL/GenBank/DDBJ whole genome shotgun (WGS) entry which is preliminary data.</text>
</comment>
<organism evidence="1 2">
    <name type="scientific">Panicum virgatum</name>
    <name type="common">Blackwell switchgrass</name>
    <dbReference type="NCBI Taxonomy" id="38727"/>
    <lineage>
        <taxon>Eukaryota</taxon>
        <taxon>Viridiplantae</taxon>
        <taxon>Streptophyta</taxon>
        <taxon>Embryophyta</taxon>
        <taxon>Tracheophyta</taxon>
        <taxon>Spermatophyta</taxon>
        <taxon>Magnoliopsida</taxon>
        <taxon>Liliopsida</taxon>
        <taxon>Poales</taxon>
        <taxon>Poaceae</taxon>
        <taxon>PACMAD clade</taxon>
        <taxon>Panicoideae</taxon>
        <taxon>Panicodae</taxon>
        <taxon>Paniceae</taxon>
        <taxon>Panicinae</taxon>
        <taxon>Panicum</taxon>
        <taxon>Panicum sect. Hiantes</taxon>
    </lineage>
</organism>
<gene>
    <name evidence="1" type="ORF">PVAP13_8KG229610</name>
</gene>
<protein>
    <submittedName>
        <fullName evidence="1">Uncharacterized protein</fullName>
    </submittedName>
</protein>